<evidence type="ECO:0008006" key="4">
    <source>
        <dbReference type="Google" id="ProtNLM"/>
    </source>
</evidence>
<dbReference type="PIRSF" id="PIRSF004649">
    <property type="entry name" value="MlaC"/>
    <property type="match status" value="1"/>
</dbReference>
<feature type="chain" id="PRO_5006425183" description="Toluene tolerance protein" evidence="1">
    <location>
        <begin position="31"/>
        <end position="212"/>
    </location>
</feature>
<dbReference type="Proteomes" id="UP000051213">
    <property type="component" value="Unassembled WGS sequence"/>
</dbReference>
<reference evidence="2 3" key="1">
    <citation type="submission" date="2015-10" db="EMBL/GenBank/DDBJ databases">
        <title>Metagenome-Assembled Genomes uncover a global brackish microbiome.</title>
        <authorList>
            <person name="Hugerth L.W."/>
            <person name="Larsson J."/>
            <person name="Alneberg J."/>
            <person name="Lindh M.V."/>
            <person name="Legrand C."/>
            <person name="Pinhassi J."/>
            <person name="Andersson A.F."/>
        </authorList>
    </citation>
    <scope>NUCLEOTIDE SEQUENCE [LARGE SCALE GENOMIC DNA]</scope>
    <source>
        <strain evidence="2">BACL26 MAG-121220-bin70</strain>
    </source>
</reference>
<dbReference type="EMBL" id="LICA01000131">
    <property type="protein sequence ID" value="KRO94849.1"/>
    <property type="molecule type" value="Genomic_DNA"/>
</dbReference>
<dbReference type="PANTHER" id="PTHR36573">
    <property type="entry name" value="INTERMEMBRANE PHOSPHOLIPID TRANSPORT SYSTEM BINDING PROTEIN MLAC"/>
    <property type="match status" value="1"/>
</dbReference>
<evidence type="ECO:0000256" key="1">
    <source>
        <dbReference type="SAM" id="SignalP"/>
    </source>
</evidence>
<comment type="caution">
    <text evidence="2">The sequence shown here is derived from an EMBL/GenBank/DDBJ whole genome shotgun (WGS) entry which is preliminary data.</text>
</comment>
<name>A0A0R2U5L8_9GAMM</name>
<feature type="signal peptide" evidence="1">
    <location>
        <begin position="1"/>
        <end position="30"/>
    </location>
</feature>
<proteinExistence type="predicted"/>
<protein>
    <recommendedName>
        <fullName evidence="4">Toluene tolerance protein</fullName>
    </recommendedName>
</protein>
<dbReference type="Pfam" id="PF05494">
    <property type="entry name" value="MlaC"/>
    <property type="match status" value="1"/>
</dbReference>
<sequence>MDDIMTRFKKIIGGLWLCFSILGAAHNASAEVLEQNPFDNIEQMTTKVIAIIAEHKDQYPSNEVVYFHALDRLMGEYVDFSRIAGRVMGVHSKASSADQRGRFIALFREGLVETYGRGLMSYGDEKIVLVNREALDPKIRAIKVLQQIRSATAIYPLEYWVARKKTGEWKVINVVLNGINLESIFKSQFTKAAQKSSANLDEVIDSWLKSAD</sequence>
<organism evidence="2 3">
    <name type="scientific">SAR92 bacterium BACL26 MAG-121220-bin70</name>
    <dbReference type="NCBI Taxonomy" id="1655626"/>
    <lineage>
        <taxon>Bacteria</taxon>
        <taxon>Pseudomonadati</taxon>
        <taxon>Pseudomonadota</taxon>
        <taxon>Gammaproteobacteria</taxon>
        <taxon>Cellvibrionales</taxon>
        <taxon>Porticoccaceae</taxon>
        <taxon>SAR92 clade</taxon>
    </lineage>
</organism>
<keyword evidence="1" id="KW-0732">Signal</keyword>
<dbReference type="PANTHER" id="PTHR36573:SF1">
    <property type="entry name" value="INTERMEMBRANE PHOSPHOLIPID TRANSPORT SYSTEM BINDING PROTEIN MLAC"/>
    <property type="match status" value="1"/>
</dbReference>
<dbReference type="AlphaFoldDB" id="A0A0R2U5L8"/>
<dbReference type="Gene3D" id="3.10.450.710">
    <property type="entry name" value="Tgt2/MlaC"/>
    <property type="match status" value="1"/>
</dbReference>
<dbReference type="InterPro" id="IPR008869">
    <property type="entry name" value="MlaC/ttg2D"/>
</dbReference>
<evidence type="ECO:0000313" key="2">
    <source>
        <dbReference type="EMBL" id="KRO94849.1"/>
    </source>
</evidence>
<dbReference type="InterPro" id="IPR042245">
    <property type="entry name" value="Tgt2/MlaC_sf"/>
</dbReference>
<gene>
    <name evidence="2" type="ORF">ABS24_05180</name>
</gene>
<evidence type="ECO:0000313" key="3">
    <source>
        <dbReference type="Proteomes" id="UP000051213"/>
    </source>
</evidence>
<accession>A0A0R2U5L8</accession>